<organism evidence="3 4">
    <name type="scientific">Stephania japonica</name>
    <dbReference type="NCBI Taxonomy" id="461633"/>
    <lineage>
        <taxon>Eukaryota</taxon>
        <taxon>Viridiplantae</taxon>
        <taxon>Streptophyta</taxon>
        <taxon>Embryophyta</taxon>
        <taxon>Tracheophyta</taxon>
        <taxon>Spermatophyta</taxon>
        <taxon>Magnoliopsida</taxon>
        <taxon>Ranunculales</taxon>
        <taxon>Menispermaceae</taxon>
        <taxon>Menispermoideae</taxon>
        <taxon>Cissampelideae</taxon>
        <taxon>Stephania</taxon>
    </lineage>
</organism>
<accession>A0AAP0E1T3</accession>
<gene>
    <name evidence="3" type="ORF">Sjap_025546</name>
</gene>
<proteinExistence type="predicted"/>
<evidence type="ECO:0000313" key="3">
    <source>
        <dbReference type="EMBL" id="KAK9085135.1"/>
    </source>
</evidence>
<name>A0AAP0E1T3_9MAGN</name>
<keyword evidence="2" id="KW-0732">Signal</keyword>
<dbReference type="EMBL" id="JBBNAE010000011">
    <property type="protein sequence ID" value="KAK9085135.1"/>
    <property type="molecule type" value="Genomic_DNA"/>
</dbReference>
<evidence type="ECO:0000256" key="1">
    <source>
        <dbReference type="SAM" id="MobiDB-lite"/>
    </source>
</evidence>
<comment type="caution">
    <text evidence="3">The sequence shown here is derived from an EMBL/GenBank/DDBJ whole genome shotgun (WGS) entry which is preliminary data.</text>
</comment>
<reference evidence="3 4" key="1">
    <citation type="submission" date="2024-01" db="EMBL/GenBank/DDBJ databases">
        <title>Genome assemblies of Stephania.</title>
        <authorList>
            <person name="Yang L."/>
        </authorList>
    </citation>
    <scope>NUCLEOTIDE SEQUENCE [LARGE SCALE GENOMIC DNA]</scope>
    <source>
        <strain evidence="3">QJT</strain>
        <tissue evidence="3">Leaf</tissue>
    </source>
</reference>
<protein>
    <submittedName>
        <fullName evidence="3">Uncharacterized protein</fullName>
    </submittedName>
</protein>
<feature type="region of interest" description="Disordered" evidence="1">
    <location>
        <begin position="63"/>
        <end position="84"/>
    </location>
</feature>
<evidence type="ECO:0000313" key="4">
    <source>
        <dbReference type="Proteomes" id="UP001417504"/>
    </source>
</evidence>
<dbReference type="AlphaFoldDB" id="A0AAP0E1T3"/>
<sequence>MGAHFISQLRAYLLLLMLAWLAVTITANTKSTIGYRPLRPDKPPPPPPPVIYPRPCNKYKGCRGGPPYSPRTIIPSRIPEGHGR</sequence>
<feature type="chain" id="PRO_5043035000" evidence="2">
    <location>
        <begin position="28"/>
        <end position="84"/>
    </location>
</feature>
<evidence type="ECO:0000256" key="2">
    <source>
        <dbReference type="SAM" id="SignalP"/>
    </source>
</evidence>
<keyword evidence="4" id="KW-1185">Reference proteome</keyword>
<dbReference type="Proteomes" id="UP001417504">
    <property type="component" value="Unassembled WGS sequence"/>
</dbReference>
<feature type="signal peptide" evidence="2">
    <location>
        <begin position="1"/>
        <end position="27"/>
    </location>
</feature>